<dbReference type="PANTHER" id="PTHR30629">
    <property type="entry name" value="PROPHAGE INTEGRASE"/>
    <property type="match status" value="1"/>
</dbReference>
<evidence type="ECO:0000256" key="3">
    <source>
        <dbReference type="ARBA" id="ARBA00023125"/>
    </source>
</evidence>
<dbReference type="InterPro" id="IPR011010">
    <property type="entry name" value="DNA_brk_join_enz"/>
</dbReference>
<keyword evidence="4" id="KW-0233">DNA recombination</keyword>
<sequence length="345" mass="38014">MSLAEARAERERLRALVKTGRNPAYAARVARAAKLELAETTFGAIATELLAKRAREGLGSGSVKRERRLLEKDMAAISSLPITDVTAPLLLASLRKLEKRGVIETAHRARSWAGRVFRYAIATGRANNNPAEDLVGALEQSQTTHLASVTDPAKIGDLLRAMYSYQGFPVTSAALRLAPLLFVRPGELRKAQWADIDLAAAEWRFTASKTGTPHIVPLSSQAVEILTELGPLTRRSEFVFPGVRSAKRPMSENTINAALRYLGYDGNTITGHGFRAMARTVLDEVLGFRPDYIEHQLAHAVRDPLGRAYNRTAHLAERKKMMQAWADYLDSLRLNANVVPIRKAV</sequence>
<evidence type="ECO:0000256" key="2">
    <source>
        <dbReference type="ARBA" id="ARBA00022908"/>
    </source>
</evidence>
<evidence type="ECO:0000259" key="5">
    <source>
        <dbReference type="PROSITE" id="PS51898"/>
    </source>
</evidence>
<protein>
    <submittedName>
        <fullName evidence="6">Prophage integrase IntS</fullName>
    </submittedName>
</protein>
<comment type="similarity">
    <text evidence="1">Belongs to the 'phage' integrase family.</text>
</comment>
<dbReference type="Gene3D" id="1.10.150.130">
    <property type="match status" value="1"/>
</dbReference>
<keyword evidence="3" id="KW-0238">DNA-binding</keyword>
<dbReference type="InterPro" id="IPR050808">
    <property type="entry name" value="Phage_Integrase"/>
</dbReference>
<dbReference type="SUPFAM" id="SSF56349">
    <property type="entry name" value="DNA breaking-rejoining enzymes"/>
    <property type="match status" value="1"/>
</dbReference>
<dbReference type="InterPro" id="IPR010998">
    <property type="entry name" value="Integrase_recombinase_N"/>
</dbReference>
<dbReference type="InterPro" id="IPR053876">
    <property type="entry name" value="Phage_int_M"/>
</dbReference>
<dbReference type="Proteomes" id="UP000680116">
    <property type="component" value="Chromosome"/>
</dbReference>
<gene>
    <name evidence="6" type="primary">intS</name>
    <name evidence="6" type="ORF">LYB30171_00260</name>
</gene>
<proteinExistence type="inferred from homology"/>
<feature type="domain" description="Tyr recombinase" evidence="5">
    <location>
        <begin position="145"/>
        <end position="327"/>
    </location>
</feature>
<evidence type="ECO:0000256" key="1">
    <source>
        <dbReference type="ARBA" id="ARBA00008857"/>
    </source>
</evidence>
<dbReference type="Pfam" id="PF22022">
    <property type="entry name" value="Phage_int_M"/>
    <property type="match status" value="1"/>
</dbReference>
<evidence type="ECO:0000313" key="6">
    <source>
        <dbReference type="EMBL" id="CAG4968390.1"/>
    </source>
</evidence>
<keyword evidence="7" id="KW-1185">Reference proteome</keyword>
<evidence type="ECO:0000256" key="4">
    <source>
        <dbReference type="ARBA" id="ARBA00023172"/>
    </source>
</evidence>
<dbReference type="InterPro" id="IPR013762">
    <property type="entry name" value="Integrase-like_cat_sf"/>
</dbReference>
<reference evidence="6 7" key="1">
    <citation type="submission" date="2021-04" db="EMBL/GenBank/DDBJ databases">
        <authorList>
            <person name="Rodrigo-Torres L."/>
            <person name="Arahal R. D."/>
            <person name="Lucena T."/>
        </authorList>
    </citation>
    <scope>NUCLEOTIDE SEQUENCE [LARGE SCALE GENOMIC DNA]</scope>
    <source>
        <strain evidence="6 7">CECT 30171</strain>
    </source>
</reference>
<dbReference type="InterPro" id="IPR002104">
    <property type="entry name" value="Integrase_catalytic"/>
</dbReference>
<dbReference type="PROSITE" id="PS51898">
    <property type="entry name" value="TYR_RECOMBINASE"/>
    <property type="match status" value="1"/>
</dbReference>
<dbReference type="Gene3D" id="1.10.443.10">
    <property type="entry name" value="Intergrase catalytic core"/>
    <property type="match status" value="1"/>
</dbReference>
<organism evidence="6 7">
    <name type="scientific">Novilysobacter luteus</name>
    <dbReference type="NCBI Taxonomy" id="2822368"/>
    <lineage>
        <taxon>Bacteria</taxon>
        <taxon>Pseudomonadati</taxon>
        <taxon>Pseudomonadota</taxon>
        <taxon>Gammaproteobacteria</taxon>
        <taxon>Lysobacterales</taxon>
        <taxon>Lysobacteraceae</taxon>
        <taxon>Novilysobacter</taxon>
    </lineage>
</organism>
<dbReference type="PANTHER" id="PTHR30629:SF2">
    <property type="entry name" value="PROPHAGE INTEGRASE INTS-RELATED"/>
    <property type="match status" value="1"/>
</dbReference>
<evidence type="ECO:0000313" key="7">
    <source>
        <dbReference type="Proteomes" id="UP000680116"/>
    </source>
</evidence>
<dbReference type="CDD" id="cd00801">
    <property type="entry name" value="INT_P4_C"/>
    <property type="match status" value="1"/>
</dbReference>
<name>A0ABM8UCA4_9GAMM</name>
<dbReference type="Pfam" id="PF00589">
    <property type="entry name" value="Phage_integrase"/>
    <property type="match status" value="1"/>
</dbReference>
<dbReference type="EMBL" id="OU015430">
    <property type="protein sequence ID" value="CAG4968390.1"/>
    <property type="molecule type" value="Genomic_DNA"/>
</dbReference>
<accession>A0ABM8UCA4</accession>
<keyword evidence="2" id="KW-0229">DNA integration</keyword>